<keyword evidence="8" id="KW-1185">Reference proteome</keyword>
<keyword evidence="5 6" id="KW-0472">Membrane</keyword>
<name>A0ABT7UHN1_9FIRM</name>
<evidence type="ECO:0000256" key="4">
    <source>
        <dbReference type="ARBA" id="ARBA00022989"/>
    </source>
</evidence>
<evidence type="ECO:0000256" key="3">
    <source>
        <dbReference type="ARBA" id="ARBA00022692"/>
    </source>
</evidence>
<feature type="transmembrane region" description="Helical" evidence="6">
    <location>
        <begin position="327"/>
        <end position="346"/>
    </location>
</feature>
<evidence type="ECO:0000313" key="7">
    <source>
        <dbReference type="EMBL" id="MDM8195653.1"/>
    </source>
</evidence>
<dbReference type="EMBL" id="JAUDCK010000012">
    <property type="protein sequence ID" value="MDM8195653.1"/>
    <property type="molecule type" value="Genomic_DNA"/>
</dbReference>
<feature type="transmembrane region" description="Helical" evidence="6">
    <location>
        <begin position="145"/>
        <end position="163"/>
    </location>
</feature>
<evidence type="ECO:0000256" key="6">
    <source>
        <dbReference type="SAM" id="Phobius"/>
    </source>
</evidence>
<proteinExistence type="predicted"/>
<feature type="transmembrane region" description="Helical" evidence="6">
    <location>
        <begin position="61"/>
        <end position="79"/>
    </location>
</feature>
<dbReference type="RefSeq" id="WP_087297816.1">
    <property type="nucleotide sequence ID" value="NZ_JAUDCK010000012.1"/>
</dbReference>
<sequence>MKKLFKSEASLNFASSVTAIIAGLIIGLIVIIIANPSNALNGFLTLIQGGFSNGTRGIGQVLNNATPIILTGLSVGFAFKTGLFNIGTPGQFVVGAFVAIYIGVEWTFLPGAIHWLVAILFAALAGALWGCVPGIMKAYLNVNEVIASIIMNYIGMYTVNYIVPLTVFNINKNETLPVASSAVIPQFGIEHLIPNVNGGIVIAIILVVVIHIILNKSVLGYELKACGFNRDASKYAGINAKQKIVCSMMIAGALAGIGGALVYLGGTGKCLAVVDTLAPEGFNGIAVALLGLSSPFGILAAGLFIAHLTIGGSLMQIYGFIPQIVDIIIAIIIYFSAFALMVKGIIANGFHFKKKPKVKEGQ</sequence>
<comment type="caution">
    <text evidence="7">The sequence shown here is derived from an EMBL/GenBank/DDBJ whole genome shotgun (WGS) entry which is preliminary data.</text>
</comment>
<keyword evidence="4 6" id="KW-1133">Transmembrane helix</keyword>
<reference evidence="7 8" key="2">
    <citation type="submission" date="2023-06" db="EMBL/GenBank/DDBJ databases">
        <authorList>
            <person name="Zeman M."/>
            <person name="Kubasova T."/>
            <person name="Jahodarova E."/>
            <person name="Nykrynova M."/>
            <person name="Rychlik I."/>
        </authorList>
    </citation>
    <scope>NUCLEOTIDE SEQUENCE [LARGE SCALE GENOMIC DNA]</scope>
    <source>
        <strain evidence="7 8">ET341</strain>
    </source>
</reference>
<organism evidence="7 8">
    <name type="scientific">Massilimicrobiota timonensis</name>
    <dbReference type="NCBI Taxonomy" id="1776392"/>
    <lineage>
        <taxon>Bacteria</taxon>
        <taxon>Bacillati</taxon>
        <taxon>Bacillota</taxon>
        <taxon>Erysipelotrichia</taxon>
        <taxon>Erysipelotrichales</taxon>
        <taxon>Erysipelotrichaceae</taxon>
        <taxon>Massilimicrobiota</taxon>
    </lineage>
</organism>
<dbReference type="PANTHER" id="PTHR47089">
    <property type="entry name" value="ABC TRANSPORTER, PERMEASE PROTEIN"/>
    <property type="match status" value="1"/>
</dbReference>
<dbReference type="InterPro" id="IPR001851">
    <property type="entry name" value="ABC_transp_permease"/>
</dbReference>
<gene>
    <name evidence="7" type="ORF">QUV98_04905</name>
</gene>
<feature type="transmembrane region" description="Helical" evidence="6">
    <location>
        <begin position="12"/>
        <end position="34"/>
    </location>
</feature>
<evidence type="ECO:0000313" key="8">
    <source>
        <dbReference type="Proteomes" id="UP001529275"/>
    </source>
</evidence>
<evidence type="ECO:0000256" key="5">
    <source>
        <dbReference type="ARBA" id="ARBA00023136"/>
    </source>
</evidence>
<dbReference type="Pfam" id="PF02653">
    <property type="entry name" value="BPD_transp_2"/>
    <property type="match status" value="1"/>
</dbReference>
<feature type="transmembrane region" description="Helical" evidence="6">
    <location>
        <begin position="91"/>
        <end position="109"/>
    </location>
</feature>
<evidence type="ECO:0000256" key="1">
    <source>
        <dbReference type="ARBA" id="ARBA00004651"/>
    </source>
</evidence>
<feature type="transmembrane region" description="Helical" evidence="6">
    <location>
        <begin position="285"/>
        <end position="306"/>
    </location>
</feature>
<comment type="subcellular location">
    <subcellularLocation>
        <location evidence="1">Cell membrane</location>
        <topology evidence="1">Multi-pass membrane protein</topology>
    </subcellularLocation>
</comment>
<feature type="transmembrane region" description="Helical" evidence="6">
    <location>
        <begin position="196"/>
        <end position="214"/>
    </location>
</feature>
<accession>A0ABT7UHN1</accession>
<dbReference type="PANTHER" id="PTHR47089:SF1">
    <property type="entry name" value="GUANOSINE ABC TRANSPORTER PERMEASE PROTEIN NUPP"/>
    <property type="match status" value="1"/>
</dbReference>
<reference evidence="8" key="1">
    <citation type="submission" date="2023-06" db="EMBL/GenBank/DDBJ databases">
        <title>Identification and characterization of horizontal gene transfer across gut microbiota members of farm animals based on homology search.</title>
        <authorList>
            <person name="Zeman M."/>
            <person name="Kubasova T."/>
            <person name="Jahodarova E."/>
            <person name="Nykrynova M."/>
            <person name="Rychlik I."/>
        </authorList>
    </citation>
    <scope>NUCLEOTIDE SEQUENCE [LARGE SCALE GENOMIC DNA]</scope>
    <source>
        <strain evidence="8">ET341</strain>
    </source>
</reference>
<evidence type="ECO:0000256" key="2">
    <source>
        <dbReference type="ARBA" id="ARBA00022475"/>
    </source>
</evidence>
<keyword evidence="3 6" id="KW-0812">Transmembrane</keyword>
<feature type="transmembrane region" description="Helical" evidence="6">
    <location>
        <begin position="115"/>
        <end position="136"/>
    </location>
</feature>
<feature type="transmembrane region" description="Helical" evidence="6">
    <location>
        <begin position="244"/>
        <end position="265"/>
    </location>
</feature>
<protein>
    <submittedName>
        <fullName evidence="7">ABC transporter permease</fullName>
    </submittedName>
</protein>
<keyword evidence="2" id="KW-1003">Cell membrane</keyword>
<dbReference type="Proteomes" id="UP001529275">
    <property type="component" value="Unassembled WGS sequence"/>
</dbReference>
<dbReference type="CDD" id="cd06580">
    <property type="entry name" value="TM_PBP1_transp_TpRbsC_like"/>
    <property type="match status" value="1"/>
</dbReference>